<dbReference type="Pfam" id="PF12833">
    <property type="entry name" value="HTH_18"/>
    <property type="match status" value="1"/>
</dbReference>
<dbReference type="SMART" id="SM00342">
    <property type="entry name" value="HTH_ARAC"/>
    <property type="match status" value="1"/>
</dbReference>
<dbReference type="PROSITE" id="PS00041">
    <property type="entry name" value="HTH_ARAC_FAMILY_1"/>
    <property type="match status" value="1"/>
</dbReference>
<evidence type="ECO:0000256" key="2">
    <source>
        <dbReference type="ARBA" id="ARBA00023125"/>
    </source>
</evidence>
<dbReference type="Gene3D" id="2.60.120.10">
    <property type="entry name" value="Jelly Rolls"/>
    <property type="match status" value="1"/>
</dbReference>
<dbReference type="Gene3D" id="1.10.10.60">
    <property type="entry name" value="Homeodomain-like"/>
    <property type="match status" value="2"/>
</dbReference>
<evidence type="ECO:0000256" key="3">
    <source>
        <dbReference type="ARBA" id="ARBA00023163"/>
    </source>
</evidence>
<proteinExistence type="predicted"/>
<evidence type="ECO:0000313" key="6">
    <source>
        <dbReference type="Proteomes" id="UP000653578"/>
    </source>
</evidence>
<dbReference type="InterPro" id="IPR014710">
    <property type="entry name" value="RmlC-like_jellyroll"/>
</dbReference>
<evidence type="ECO:0000259" key="4">
    <source>
        <dbReference type="PROSITE" id="PS01124"/>
    </source>
</evidence>
<dbReference type="InterPro" id="IPR003313">
    <property type="entry name" value="AraC-bd"/>
</dbReference>
<keyword evidence="6" id="KW-1185">Reference proteome</keyword>
<name>A0ABX1XAK1_9BACL</name>
<dbReference type="EMBL" id="WHNY01000044">
    <property type="protein sequence ID" value="NOU65402.1"/>
    <property type="molecule type" value="Genomic_DNA"/>
</dbReference>
<feature type="domain" description="HTH araC/xylS-type" evidence="4">
    <location>
        <begin position="197"/>
        <end position="295"/>
    </location>
</feature>
<dbReference type="PANTHER" id="PTHR43280">
    <property type="entry name" value="ARAC-FAMILY TRANSCRIPTIONAL REGULATOR"/>
    <property type="match status" value="1"/>
</dbReference>
<keyword evidence="3" id="KW-0804">Transcription</keyword>
<sequence length="301" mass="34866">MDIKDALQAGCLFHFDNFFAKDQEPYGCVKLFQIGEICCESGYVVRAHNQYCLEISCIVSGSGYFHIDDTRIQVDAGDIVFNNVGHIHAITADRSNMLRYLYMGFNFNDETDKAFTEIQAYLQSAPYHFSKDTHDLLIPFLRVIDEFYSQKPYSRTMIRNYLEEIIVSSYRSFTNKAENVTRYATEKSPQSVGHTVYSVIRYIENHIVGLESIKTLSQELNYNSTYLSHVFKQRTGMTLQRYINHKKIEKALEMLKYGNISISQVSDMLGYATIQSFSKAFSRIMGYPPSRYVAKQRERNE</sequence>
<dbReference type="PANTHER" id="PTHR43280:SF28">
    <property type="entry name" value="HTH-TYPE TRANSCRIPTIONAL ACTIVATOR RHAS"/>
    <property type="match status" value="1"/>
</dbReference>
<dbReference type="RefSeq" id="WP_171631409.1">
    <property type="nucleotide sequence ID" value="NZ_WHNY01000044.1"/>
</dbReference>
<dbReference type="InterPro" id="IPR018060">
    <property type="entry name" value="HTH_AraC"/>
</dbReference>
<comment type="caution">
    <text evidence="5">The sequence shown here is derived from an EMBL/GenBank/DDBJ whole genome shotgun (WGS) entry which is preliminary data.</text>
</comment>
<dbReference type="InterPro" id="IPR018062">
    <property type="entry name" value="HTH_AraC-typ_CS"/>
</dbReference>
<dbReference type="InterPro" id="IPR037923">
    <property type="entry name" value="HTH-like"/>
</dbReference>
<dbReference type="PROSITE" id="PS01124">
    <property type="entry name" value="HTH_ARAC_FAMILY_2"/>
    <property type="match status" value="1"/>
</dbReference>
<organism evidence="5 6">
    <name type="scientific">Paenibacillus plantarum</name>
    <dbReference type="NCBI Taxonomy" id="2654975"/>
    <lineage>
        <taxon>Bacteria</taxon>
        <taxon>Bacillati</taxon>
        <taxon>Bacillota</taxon>
        <taxon>Bacilli</taxon>
        <taxon>Bacillales</taxon>
        <taxon>Paenibacillaceae</taxon>
        <taxon>Paenibacillus</taxon>
    </lineage>
</organism>
<dbReference type="SUPFAM" id="SSF46689">
    <property type="entry name" value="Homeodomain-like"/>
    <property type="match status" value="2"/>
</dbReference>
<dbReference type="Pfam" id="PF02311">
    <property type="entry name" value="AraC_binding"/>
    <property type="match status" value="1"/>
</dbReference>
<keyword evidence="1" id="KW-0805">Transcription regulation</keyword>
<dbReference type="SUPFAM" id="SSF51215">
    <property type="entry name" value="Regulatory protein AraC"/>
    <property type="match status" value="1"/>
</dbReference>
<dbReference type="InterPro" id="IPR009057">
    <property type="entry name" value="Homeodomain-like_sf"/>
</dbReference>
<gene>
    <name evidence="5" type="ORF">GC096_15315</name>
</gene>
<protein>
    <submittedName>
        <fullName evidence="5">Helix-turn-helix domain-containing protein</fullName>
    </submittedName>
</protein>
<keyword evidence="2" id="KW-0238">DNA-binding</keyword>
<accession>A0ABX1XAK1</accession>
<dbReference type="Proteomes" id="UP000653578">
    <property type="component" value="Unassembled WGS sequence"/>
</dbReference>
<evidence type="ECO:0000256" key="1">
    <source>
        <dbReference type="ARBA" id="ARBA00023015"/>
    </source>
</evidence>
<reference evidence="5 6" key="1">
    <citation type="submission" date="2019-10" db="EMBL/GenBank/DDBJ databases">
        <title>Description of Paenibacillus humi sp. nov.</title>
        <authorList>
            <person name="Carlier A."/>
            <person name="Qi S."/>
        </authorList>
    </citation>
    <scope>NUCLEOTIDE SEQUENCE [LARGE SCALE GENOMIC DNA]</scope>
    <source>
        <strain evidence="5 6">LMG 31461</strain>
    </source>
</reference>
<evidence type="ECO:0000313" key="5">
    <source>
        <dbReference type="EMBL" id="NOU65402.1"/>
    </source>
</evidence>